<reference evidence="6 8" key="1">
    <citation type="submission" date="2017-01" db="EMBL/GenBank/DDBJ databases">
        <title>Complete genome sequence of esterase-producing bacterium Croceicoccus marinus E4A9.</title>
        <authorList>
            <person name="Wu Y.-H."/>
            <person name="Cheng H."/>
            <person name="Xu L."/>
            <person name="Huo Y.-Y."/>
            <person name="Wang C.-S."/>
            <person name="Xu X.-W."/>
        </authorList>
    </citation>
    <scope>NUCLEOTIDE SEQUENCE [LARGE SCALE GENOMIC DNA]</scope>
    <source>
        <strain evidence="6 8">E4A9</strain>
        <plasmid evidence="6">pCME4A9I</plasmid>
        <plasmid evidence="8">Plasmid pcme4a9i</plasmid>
    </source>
</reference>
<dbReference type="InterPro" id="IPR020846">
    <property type="entry name" value="MFS_dom"/>
</dbReference>
<sequence length="437" mass="46392">MEPSEDAPQDPVAANARFVEENLKRNYVANFIHGVLGLTGFRLIYAPTIIPAYLQMLTGSAAAVGLGSALLQLGATISPIAAGTRIEHRSHILPYAIRIGTMMRVQILGLALTGWLLTGVWEAALVFLFLFVLGFFNGAQRVAFQMLMAKLIPIRKRGRLQGYRNLAGGAIAAVLAWVAGTVFIEGDVLGNGYATTFLTAFVLTSMGLVVLKTMIREPALVFPRPQRPFRERLREFPQLMEDRDFRFYLVAHSLGTAARVGAPFWTIYAGTRLGLDGALIGSLSLLYLGADTLSNVIWGNAGDRWGFRGVYAASLACSLAGVVLLLVAGGETAIYAAFVLLGAGGSGWMLAAGTMVLEFGEEKDTPMRLAFVTTVEGAIAALGPVLAGVTVALAGFVPLFGAIIVALLAALVVLLARVREPRHLPAAAAQGINPADP</sequence>
<dbReference type="PANTHER" id="PTHR23526">
    <property type="entry name" value="INTEGRAL MEMBRANE TRANSPORT PROTEIN-RELATED"/>
    <property type="match status" value="1"/>
</dbReference>
<gene>
    <name evidence="6" type="ORF">A9D14_16235</name>
    <name evidence="7" type="ORF">H4O24_15950</name>
</gene>
<dbReference type="STRING" id="450378.GCA_001661675_03262"/>
<dbReference type="InterPro" id="IPR036259">
    <property type="entry name" value="MFS_trans_sf"/>
</dbReference>
<feature type="transmembrane region" description="Helical" evidence="4">
    <location>
        <begin position="369"/>
        <end position="387"/>
    </location>
</feature>
<feature type="transmembrane region" description="Helical" evidence="4">
    <location>
        <begin position="190"/>
        <end position="211"/>
    </location>
</feature>
<dbReference type="RefSeq" id="WP_066850222.1">
    <property type="nucleotide sequence ID" value="NZ_CP019603.1"/>
</dbReference>
<feature type="transmembrane region" description="Helical" evidence="4">
    <location>
        <begin position="279"/>
        <end position="298"/>
    </location>
</feature>
<proteinExistence type="predicted"/>
<evidence type="ECO:0000313" key="7">
    <source>
        <dbReference type="EMBL" id="QNE07380.1"/>
    </source>
</evidence>
<evidence type="ECO:0000256" key="4">
    <source>
        <dbReference type="SAM" id="Phobius"/>
    </source>
</evidence>
<feature type="domain" description="Major facilitator superfamily (MFS) profile" evidence="5">
    <location>
        <begin position="26"/>
        <end position="422"/>
    </location>
</feature>
<accession>A0A1Z1FGE7</accession>
<feature type="transmembrane region" description="Helical" evidence="4">
    <location>
        <begin position="123"/>
        <end position="144"/>
    </location>
</feature>
<feature type="transmembrane region" description="Helical" evidence="4">
    <location>
        <begin position="393"/>
        <end position="416"/>
    </location>
</feature>
<geneLocation type="plasmid" evidence="6">
    <name>pCME4A9I</name>
</geneLocation>
<evidence type="ECO:0000313" key="8">
    <source>
        <dbReference type="Proteomes" id="UP000195807"/>
    </source>
</evidence>
<evidence type="ECO:0000313" key="6">
    <source>
        <dbReference type="EMBL" id="ARU17874.1"/>
    </source>
</evidence>
<keyword evidence="3 4" id="KW-0472">Membrane</keyword>
<dbReference type="InterPro" id="IPR011701">
    <property type="entry name" value="MFS"/>
</dbReference>
<keyword evidence="2 4" id="KW-1133">Transmembrane helix</keyword>
<feature type="transmembrane region" description="Helical" evidence="4">
    <location>
        <begin position="95"/>
        <end position="117"/>
    </location>
</feature>
<evidence type="ECO:0000313" key="9">
    <source>
        <dbReference type="Proteomes" id="UP000515297"/>
    </source>
</evidence>
<organism evidence="6 8">
    <name type="scientific">Croceicoccus marinus</name>
    <dbReference type="NCBI Taxonomy" id="450378"/>
    <lineage>
        <taxon>Bacteria</taxon>
        <taxon>Pseudomonadati</taxon>
        <taxon>Pseudomonadota</taxon>
        <taxon>Alphaproteobacteria</taxon>
        <taxon>Sphingomonadales</taxon>
        <taxon>Erythrobacteraceae</taxon>
        <taxon>Croceicoccus</taxon>
    </lineage>
</organism>
<geneLocation type="plasmid" evidence="8">
    <name>pcme4a9i</name>
</geneLocation>
<dbReference type="InterPro" id="IPR052528">
    <property type="entry name" value="Sugar_transport-like"/>
</dbReference>
<name>A0A1Z1FGE7_9SPHN</name>
<dbReference type="Pfam" id="PF07690">
    <property type="entry name" value="MFS_1"/>
    <property type="match status" value="1"/>
</dbReference>
<keyword evidence="1 4" id="KW-0812">Transmembrane</keyword>
<feature type="transmembrane region" description="Helical" evidence="4">
    <location>
        <begin position="247"/>
        <end position="267"/>
    </location>
</feature>
<dbReference type="OrthoDB" id="7398800at2"/>
<reference evidence="7 9" key="2">
    <citation type="submission" date="2020-08" db="EMBL/GenBank/DDBJ databases">
        <authorList>
            <person name="Liu G."/>
            <person name="Sun C."/>
        </authorList>
    </citation>
    <scope>NUCLEOTIDE SEQUENCE [LARGE SCALE GENOMIC DNA]</scope>
    <source>
        <strain evidence="7 9">OT19</strain>
        <plasmid evidence="7 9">plas1</plasmid>
    </source>
</reference>
<dbReference type="KEGG" id="cman:A9D14_16235"/>
<geneLocation type="plasmid" evidence="7 9">
    <name>plas1</name>
</geneLocation>
<keyword evidence="8" id="KW-1185">Reference proteome</keyword>
<feature type="transmembrane region" description="Helical" evidence="4">
    <location>
        <begin position="165"/>
        <end position="184"/>
    </location>
</feature>
<evidence type="ECO:0000256" key="1">
    <source>
        <dbReference type="ARBA" id="ARBA00022692"/>
    </source>
</evidence>
<evidence type="ECO:0000256" key="2">
    <source>
        <dbReference type="ARBA" id="ARBA00022989"/>
    </source>
</evidence>
<feature type="transmembrane region" description="Helical" evidence="4">
    <location>
        <begin position="27"/>
        <end position="46"/>
    </location>
</feature>
<feature type="transmembrane region" description="Helical" evidence="4">
    <location>
        <begin position="52"/>
        <end position="74"/>
    </location>
</feature>
<evidence type="ECO:0000256" key="3">
    <source>
        <dbReference type="ARBA" id="ARBA00023136"/>
    </source>
</evidence>
<dbReference type="EMBL" id="CP019603">
    <property type="protein sequence ID" value="ARU17874.1"/>
    <property type="molecule type" value="Genomic_DNA"/>
</dbReference>
<dbReference type="PROSITE" id="PS50850">
    <property type="entry name" value="MFS"/>
    <property type="match status" value="1"/>
</dbReference>
<keyword evidence="6" id="KW-0614">Plasmid</keyword>
<feature type="transmembrane region" description="Helical" evidence="4">
    <location>
        <begin position="310"/>
        <end position="328"/>
    </location>
</feature>
<feature type="transmembrane region" description="Helical" evidence="4">
    <location>
        <begin position="334"/>
        <end position="357"/>
    </location>
</feature>
<dbReference type="Proteomes" id="UP000195807">
    <property type="component" value="Plasmid pCME4A9I"/>
</dbReference>
<dbReference type="AlphaFoldDB" id="A0A1Z1FGE7"/>
<dbReference type="PANTHER" id="PTHR23526:SF1">
    <property type="entry name" value="MAJOR FACILITATOR SUPERFAMILY MFS_1"/>
    <property type="match status" value="1"/>
</dbReference>
<dbReference type="SUPFAM" id="SSF103473">
    <property type="entry name" value="MFS general substrate transporter"/>
    <property type="match status" value="1"/>
</dbReference>
<dbReference type="Proteomes" id="UP000515297">
    <property type="component" value="Plasmid plas1"/>
</dbReference>
<evidence type="ECO:0000259" key="5">
    <source>
        <dbReference type="PROSITE" id="PS50850"/>
    </source>
</evidence>
<dbReference type="GO" id="GO:0022857">
    <property type="term" value="F:transmembrane transporter activity"/>
    <property type="evidence" value="ECO:0007669"/>
    <property type="project" value="InterPro"/>
</dbReference>
<dbReference type="EMBL" id="CP060053">
    <property type="protein sequence ID" value="QNE07380.1"/>
    <property type="molecule type" value="Genomic_DNA"/>
</dbReference>
<dbReference type="Gene3D" id="1.20.1250.20">
    <property type="entry name" value="MFS general substrate transporter like domains"/>
    <property type="match status" value="2"/>
</dbReference>
<protein>
    <submittedName>
        <fullName evidence="6">MFS transporter</fullName>
    </submittedName>
</protein>